<protein>
    <submittedName>
        <fullName evidence="2">Uncharacterized protein</fullName>
    </submittedName>
</protein>
<dbReference type="AlphaFoldDB" id="A0ABD3E2J8"/>
<sequence length="228" mass="25434">MSLPRSRSETEIINHRTDNGDYGLVMKSNNEDKPFQARPVKVSLFGPPVGIFSGPATPSGEIGYMLKMDETRSPSQDVVSDFGIYHPEIRSKPKSPTVSRPAPPSEEFGFKMDETRSPSQDVLSKWKSGTVNDMTCLGIFPVPGQKPRHCGACGGEHDFWFCPLRWTCKFDQEVGEDYEIVCLCSTPLCCGQCSPLLGRVRMKKRVSNFDVQDPLQIPRWKGANEEDG</sequence>
<evidence type="ECO:0000313" key="2">
    <source>
        <dbReference type="EMBL" id="KAL3647314.1"/>
    </source>
</evidence>
<comment type="caution">
    <text evidence="2">The sequence shown here is derived from an EMBL/GenBank/DDBJ whole genome shotgun (WGS) entry which is preliminary data.</text>
</comment>
<accession>A0ABD3E2J8</accession>
<feature type="region of interest" description="Disordered" evidence="1">
    <location>
        <begin position="1"/>
        <end position="29"/>
    </location>
</feature>
<name>A0ABD3E2J8_9LAMI</name>
<feature type="compositionally biased region" description="Basic and acidic residues" evidence="1">
    <location>
        <begin position="1"/>
        <end position="19"/>
    </location>
</feature>
<gene>
    <name evidence="2" type="ORF">CASFOL_008282</name>
</gene>
<evidence type="ECO:0000313" key="3">
    <source>
        <dbReference type="Proteomes" id="UP001632038"/>
    </source>
</evidence>
<keyword evidence="3" id="KW-1185">Reference proteome</keyword>
<reference evidence="3" key="1">
    <citation type="journal article" date="2024" name="IScience">
        <title>Strigolactones Initiate the Formation of Haustorium-like Structures in Castilleja.</title>
        <authorList>
            <person name="Buerger M."/>
            <person name="Peterson D."/>
            <person name="Chory J."/>
        </authorList>
    </citation>
    <scope>NUCLEOTIDE SEQUENCE [LARGE SCALE GENOMIC DNA]</scope>
</reference>
<dbReference type="EMBL" id="JAVIJP010000009">
    <property type="protein sequence ID" value="KAL3647314.1"/>
    <property type="molecule type" value="Genomic_DNA"/>
</dbReference>
<organism evidence="2 3">
    <name type="scientific">Castilleja foliolosa</name>
    <dbReference type="NCBI Taxonomy" id="1961234"/>
    <lineage>
        <taxon>Eukaryota</taxon>
        <taxon>Viridiplantae</taxon>
        <taxon>Streptophyta</taxon>
        <taxon>Embryophyta</taxon>
        <taxon>Tracheophyta</taxon>
        <taxon>Spermatophyta</taxon>
        <taxon>Magnoliopsida</taxon>
        <taxon>eudicotyledons</taxon>
        <taxon>Gunneridae</taxon>
        <taxon>Pentapetalae</taxon>
        <taxon>asterids</taxon>
        <taxon>lamiids</taxon>
        <taxon>Lamiales</taxon>
        <taxon>Orobanchaceae</taxon>
        <taxon>Pedicularideae</taxon>
        <taxon>Castillejinae</taxon>
        <taxon>Castilleja</taxon>
    </lineage>
</organism>
<feature type="region of interest" description="Disordered" evidence="1">
    <location>
        <begin position="88"/>
        <end position="114"/>
    </location>
</feature>
<evidence type="ECO:0000256" key="1">
    <source>
        <dbReference type="SAM" id="MobiDB-lite"/>
    </source>
</evidence>
<dbReference type="Proteomes" id="UP001632038">
    <property type="component" value="Unassembled WGS sequence"/>
</dbReference>
<proteinExistence type="predicted"/>